<evidence type="ECO:0000313" key="1">
    <source>
        <dbReference type="EMBL" id="SMC17480.1"/>
    </source>
</evidence>
<keyword evidence="2" id="KW-1185">Reference proteome</keyword>
<protein>
    <submittedName>
        <fullName evidence="1">Uncharacterized protein</fullName>
    </submittedName>
</protein>
<accession>A0A1W1X131</accession>
<dbReference type="STRING" id="1121291.SAMN02745134_00344"/>
<organism evidence="1 2">
    <name type="scientific">Clostridium acidisoli DSM 12555</name>
    <dbReference type="NCBI Taxonomy" id="1121291"/>
    <lineage>
        <taxon>Bacteria</taxon>
        <taxon>Bacillati</taxon>
        <taxon>Bacillota</taxon>
        <taxon>Clostridia</taxon>
        <taxon>Eubacteriales</taxon>
        <taxon>Clostridiaceae</taxon>
        <taxon>Clostridium</taxon>
    </lineage>
</organism>
<dbReference type="EMBL" id="FWXH01000002">
    <property type="protein sequence ID" value="SMC17480.1"/>
    <property type="molecule type" value="Genomic_DNA"/>
</dbReference>
<name>A0A1W1X131_9CLOT</name>
<proteinExistence type="predicted"/>
<sequence length="93" mass="10895">MLLFKLCSKPTIGNTNIPKLMDAIIKGDRKQCICVVGLLNVDCDKTFIQGQQYLYLYKNENEIFVRNNIGLISKFTGKEFRETFISKIYDYEW</sequence>
<evidence type="ECO:0000313" key="2">
    <source>
        <dbReference type="Proteomes" id="UP000192468"/>
    </source>
</evidence>
<reference evidence="1 2" key="1">
    <citation type="submission" date="2017-04" db="EMBL/GenBank/DDBJ databases">
        <authorList>
            <person name="Afonso C.L."/>
            <person name="Miller P.J."/>
            <person name="Scott M.A."/>
            <person name="Spackman E."/>
            <person name="Goraichik I."/>
            <person name="Dimitrov K.M."/>
            <person name="Suarez D.L."/>
            <person name="Swayne D.E."/>
        </authorList>
    </citation>
    <scope>NUCLEOTIDE SEQUENCE [LARGE SCALE GENOMIC DNA]</scope>
    <source>
        <strain evidence="1 2">DSM 12555</strain>
    </source>
</reference>
<dbReference type="Proteomes" id="UP000192468">
    <property type="component" value="Unassembled WGS sequence"/>
</dbReference>
<gene>
    <name evidence="1" type="ORF">SAMN02745134_00344</name>
</gene>
<dbReference type="AlphaFoldDB" id="A0A1W1X131"/>